<gene>
    <name evidence="2" type="ORF">ORY91_000843</name>
    <name evidence="3" type="ORF">V9W64_07830</name>
</gene>
<accession>A0A9X4IAJ1</accession>
<dbReference type="EMBL" id="JAPQFL010000002">
    <property type="protein sequence ID" value="MDD9327445.1"/>
    <property type="molecule type" value="Genomic_DNA"/>
</dbReference>
<name>A0A9X4IAJ1_9NEIS</name>
<evidence type="ECO:0000313" key="3">
    <source>
        <dbReference type="EMBL" id="WWY02613.1"/>
    </source>
</evidence>
<organism evidence="2">
    <name type="scientific">Neisseria leonii</name>
    <dbReference type="NCBI Taxonomy" id="2995413"/>
    <lineage>
        <taxon>Bacteria</taxon>
        <taxon>Pseudomonadati</taxon>
        <taxon>Pseudomonadota</taxon>
        <taxon>Betaproteobacteria</taxon>
        <taxon>Neisseriales</taxon>
        <taxon>Neisseriaceae</taxon>
        <taxon>Neisseria</taxon>
    </lineage>
</organism>
<evidence type="ECO:0000313" key="2">
    <source>
        <dbReference type="EMBL" id="MDD9327445.1"/>
    </source>
</evidence>
<keyword evidence="4" id="KW-1185">Reference proteome</keyword>
<dbReference type="AlphaFoldDB" id="A0A9X4IAJ1"/>
<evidence type="ECO:0000313" key="4">
    <source>
        <dbReference type="Proteomes" id="UP001149607"/>
    </source>
</evidence>
<sequence>MMIRKPLLLLAAAAGLTACANNQTKLGTSGSQLSEIRYICIIDNPKAAQPELSSRIAQALQQNGIDSETVSLPAQRKRLYEKECQYNLRYSTAGNAQSLTQMSVLIRTPDHPVASLRYRPDPSDNVQQQIDNVIARLLMKQ</sequence>
<proteinExistence type="predicted"/>
<keyword evidence="1" id="KW-0732">Signal</keyword>
<dbReference type="EMBL" id="CP146598">
    <property type="protein sequence ID" value="WWY02613.1"/>
    <property type="molecule type" value="Genomic_DNA"/>
</dbReference>
<dbReference type="Proteomes" id="UP001149607">
    <property type="component" value="Chromosome"/>
</dbReference>
<feature type="signal peptide" evidence="1">
    <location>
        <begin position="1"/>
        <end position="20"/>
    </location>
</feature>
<reference evidence="2" key="1">
    <citation type="submission" date="2022-10" db="EMBL/GenBank/DDBJ databases">
        <authorList>
            <person name="Boutroux M."/>
        </authorList>
    </citation>
    <scope>NUCLEOTIDE SEQUENCE</scope>
    <source>
        <strain evidence="2">51.81</strain>
    </source>
</reference>
<dbReference type="PROSITE" id="PS51257">
    <property type="entry name" value="PROKAR_LIPOPROTEIN"/>
    <property type="match status" value="1"/>
</dbReference>
<evidence type="ECO:0008006" key="5">
    <source>
        <dbReference type="Google" id="ProtNLM"/>
    </source>
</evidence>
<protein>
    <recommendedName>
        <fullName evidence="5">DUF4156 domain-containing protein</fullName>
    </recommendedName>
</protein>
<feature type="chain" id="PRO_5042786883" description="DUF4156 domain-containing protein" evidence="1">
    <location>
        <begin position="21"/>
        <end position="141"/>
    </location>
</feature>
<dbReference type="RefSeq" id="WP_274584709.1">
    <property type="nucleotide sequence ID" value="NZ_CP146598.1"/>
</dbReference>
<evidence type="ECO:0000256" key="1">
    <source>
        <dbReference type="SAM" id="SignalP"/>
    </source>
</evidence>
<reference evidence="3" key="2">
    <citation type="submission" date="2024-02" db="EMBL/GenBank/DDBJ databases">
        <title>Neisseria leonii sp. nov.</title>
        <authorList>
            <person name="Boutroux M."/>
            <person name="Favre-Rochex S."/>
            <person name="Gorgette O."/>
            <person name="Touak G."/>
            <person name="Muhle E."/>
            <person name="Chesneau O."/>
            <person name="Clermont D."/>
            <person name="Rahi P."/>
        </authorList>
    </citation>
    <scope>NUCLEOTIDE SEQUENCE</scope>
    <source>
        <strain evidence="3">51.81</strain>
    </source>
</reference>